<name>A0A494YSQ5_9BACI</name>
<keyword evidence="5" id="KW-1185">Reference proteome</keyword>
<evidence type="ECO:0000256" key="1">
    <source>
        <dbReference type="ARBA" id="ARBA00023122"/>
    </source>
</evidence>
<dbReference type="InterPro" id="IPR051257">
    <property type="entry name" value="Diverse_CBS-Domain"/>
</dbReference>
<sequence length="155" mass="17960">MMIKEMMIKDVISVTKETKMRDLLRLFVQHEIGGVPVVDEHNRLIGMVADGDVIRHINPDGHMVHDMLDLVFVSEEKEFREKLNHCLNHPVSEVMKEKFIYTVRPEDQLEVALSIFAKQHIKKIPVVDENYIVVGVLSRGDIIRYLTKSVIIQNM</sequence>
<feature type="domain" description="CBS" evidence="3">
    <location>
        <begin position="7"/>
        <end position="67"/>
    </location>
</feature>
<dbReference type="AlphaFoldDB" id="A0A494YSQ5"/>
<dbReference type="Gene3D" id="3.10.580.10">
    <property type="entry name" value="CBS-domain"/>
    <property type="match status" value="1"/>
</dbReference>
<reference evidence="4 5" key="1">
    <citation type="journal article" date="2015" name="Antonie Van Leeuwenhoek">
        <title>Oceanobacillus bengalensis sp. nov., a bacterium isolated from seawater of the Bay of Bengal.</title>
        <authorList>
            <person name="Yongchang O."/>
            <person name="Xiang W."/>
            <person name="Wang G."/>
        </authorList>
    </citation>
    <scope>NUCLEOTIDE SEQUENCE [LARGE SCALE GENOMIC DNA]</scope>
    <source>
        <strain evidence="4 5">MCCC 1K00260</strain>
    </source>
</reference>
<dbReference type="CDD" id="cd04586">
    <property type="entry name" value="CBS_pair_BON_assoc"/>
    <property type="match status" value="1"/>
</dbReference>
<dbReference type="SMART" id="SM00116">
    <property type="entry name" value="CBS"/>
    <property type="match status" value="2"/>
</dbReference>
<dbReference type="InterPro" id="IPR000644">
    <property type="entry name" value="CBS_dom"/>
</dbReference>
<dbReference type="EMBL" id="RBZO01000036">
    <property type="protein sequence ID" value="RKQ13146.1"/>
    <property type="molecule type" value="Genomic_DNA"/>
</dbReference>
<dbReference type="Proteomes" id="UP000281813">
    <property type="component" value="Unassembled WGS sequence"/>
</dbReference>
<evidence type="ECO:0000313" key="4">
    <source>
        <dbReference type="EMBL" id="RKQ13146.1"/>
    </source>
</evidence>
<dbReference type="PROSITE" id="PS51371">
    <property type="entry name" value="CBS"/>
    <property type="match status" value="2"/>
</dbReference>
<evidence type="ECO:0000313" key="5">
    <source>
        <dbReference type="Proteomes" id="UP000281813"/>
    </source>
</evidence>
<organism evidence="4 5">
    <name type="scientific">Oceanobacillus bengalensis</name>
    <dbReference type="NCBI Taxonomy" id="1435466"/>
    <lineage>
        <taxon>Bacteria</taxon>
        <taxon>Bacillati</taxon>
        <taxon>Bacillota</taxon>
        <taxon>Bacilli</taxon>
        <taxon>Bacillales</taxon>
        <taxon>Bacillaceae</taxon>
        <taxon>Oceanobacillus</taxon>
    </lineage>
</organism>
<protein>
    <submittedName>
        <fullName evidence="4">CBS domain-containing protein</fullName>
    </submittedName>
</protein>
<feature type="domain" description="CBS" evidence="3">
    <location>
        <begin position="95"/>
        <end position="152"/>
    </location>
</feature>
<evidence type="ECO:0000256" key="2">
    <source>
        <dbReference type="PROSITE-ProRule" id="PRU00703"/>
    </source>
</evidence>
<dbReference type="PANTHER" id="PTHR43080">
    <property type="entry name" value="CBS DOMAIN-CONTAINING PROTEIN CBSX3, MITOCHONDRIAL"/>
    <property type="match status" value="1"/>
</dbReference>
<evidence type="ECO:0000259" key="3">
    <source>
        <dbReference type="PROSITE" id="PS51371"/>
    </source>
</evidence>
<dbReference type="SUPFAM" id="SSF54631">
    <property type="entry name" value="CBS-domain pair"/>
    <property type="match status" value="1"/>
</dbReference>
<proteinExistence type="predicted"/>
<accession>A0A494YSQ5</accession>
<dbReference type="PANTHER" id="PTHR43080:SF2">
    <property type="entry name" value="CBS DOMAIN-CONTAINING PROTEIN"/>
    <property type="match status" value="1"/>
</dbReference>
<gene>
    <name evidence="4" type="ORF">D8M05_17195</name>
</gene>
<dbReference type="Pfam" id="PF00571">
    <property type="entry name" value="CBS"/>
    <property type="match status" value="2"/>
</dbReference>
<dbReference type="InterPro" id="IPR046342">
    <property type="entry name" value="CBS_dom_sf"/>
</dbReference>
<keyword evidence="1 2" id="KW-0129">CBS domain</keyword>
<dbReference type="OrthoDB" id="9790355at2"/>
<comment type="caution">
    <text evidence="4">The sequence shown here is derived from an EMBL/GenBank/DDBJ whole genome shotgun (WGS) entry which is preliminary data.</text>
</comment>